<evidence type="ECO:0000313" key="3">
    <source>
        <dbReference type="EMBL" id="TCU63600.1"/>
    </source>
</evidence>
<protein>
    <submittedName>
        <fullName evidence="3">Transglutaminase superfamily protein</fullName>
    </submittedName>
</protein>
<dbReference type="InterPro" id="IPR052557">
    <property type="entry name" value="CAP/Cytokinesis_protein"/>
</dbReference>
<keyword evidence="1" id="KW-0732">Signal</keyword>
<comment type="caution">
    <text evidence="3">The sequence shown here is derived from an EMBL/GenBank/DDBJ whole genome shotgun (WGS) entry which is preliminary data.</text>
</comment>
<sequence>MKKLGVLLLCAGLLLSGCSSAVKEPIAATAETMKMYQCGRDHLDKKIQPSYDAVLQGYKNLDKEIILKNVTISDVNDIHAAIKMDHPELYYLEDSFDYVTDKNEYESKATYLFLKPSYRMIKSEIESRDKEIKQVTEKIINTAKKKKSDYEKVKYVYDYLIDHTSYDEKAKENQNILSTFLEHKTVCAGYAKGMQYLLNQIGVPCTYITGFTRPDKGDVSHAWNMVKMDGNYYYMDVTNGDMLNNTKESRYMYFAMTKKQILAENRPFTDDYMEDTPSRKDSYFMKEGAYFTSCDKQQMTKLIQKSANKGYRLVFQCSSKALGEQLDQMLTANNFIFNMTGYDYYAYYRYEDTNTYIYVPDHQKL</sequence>
<evidence type="ECO:0000259" key="2">
    <source>
        <dbReference type="SMART" id="SM00460"/>
    </source>
</evidence>
<organism evidence="3 4">
    <name type="scientific">Longicatena caecimuris</name>
    <dbReference type="NCBI Taxonomy" id="1796635"/>
    <lineage>
        <taxon>Bacteria</taxon>
        <taxon>Bacillati</taxon>
        <taxon>Bacillota</taxon>
        <taxon>Erysipelotrichia</taxon>
        <taxon>Erysipelotrichales</taxon>
        <taxon>Erysipelotrichaceae</taxon>
        <taxon>Longicatena</taxon>
    </lineage>
</organism>
<gene>
    <name evidence="3" type="ORF">EDD61_101254</name>
</gene>
<dbReference type="SMART" id="SM00460">
    <property type="entry name" value="TGc"/>
    <property type="match status" value="1"/>
</dbReference>
<name>A0A4R3TMF2_9FIRM</name>
<dbReference type="GO" id="GO:0005737">
    <property type="term" value="C:cytoplasm"/>
    <property type="evidence" value="ECO:0007669"/>
    <property type="project" value="TreeGrafter"/>
</dbReference>
<feature type="domain" description="Transglutaminase-like" evidence="2">
    <location>
        <begin position="179"/>
        <end position="239"/>
    </location>
</feature>
<dbReference type="PROSITE" id="PS51257">
    <property type="entry name" value="PROKAR_LIPOPROTEIN"/>
    <property type="match status" value="1"/>
</dbReference>
<dbReference type="Pfam" id="PF01841">
    <property type="entry name" value="Transglut_core"/>
    <property type="match status" value="1"/>
</dbReference>
<dbReference type="PANTHER" id="PTHR46333:SF2">
    <property type="entry name" value="CYTOKINESIS PROTEIN 3"/>
    <property type="match status" value="1"/>
</dbReference>
<dbReference type="InterPro" id="IPR002931">
    <property type="entry name" value="Transglutaminase-like"/>
</dbReference>
<proteinExistence type="predicted"/>
<dbReference type="AlphaFoldDB" id="A0A4R3TMF2"/>
<dbReference type="SUPFAM" id="SSF54001">
    <property type="entry name" value="Cysteine proteinases"/>
    <property type="match status" value="1"/>
</dbReference>
<dbReference type="Gene3D" id="3.10.620.30">
    <property type="match status" value="1"/>
</dbReference>
<evidence type="ECO:0000256" key="1">
    <source>
        <dbReference type="SAM" id="SignalP"/>
    </source>
</evidence>
<dbReference type="Proteomes" id="UP000295773">
    <property type="component" value="Unassembled WGS sequence"/>
</dbReference>
<feature type="chain" id="PRO_5038983654" evidence="1">
    <location>
        <begin position="22"/>
        <end position="365"/>
    </location>
</feature>
<reference evidence="3 4" key="1">
    <citation type="submission" date="2019-03" db="EMBL/GenBank/DDBJ databases">
        <title>Genomic Encyclopedia of Type Strains, Phase IV (KMG-IV): sequencing the most valuable type-strain genomes for metagenomic binning, comparative biology and taxonomic classification.</title>
        <authorList>
            <person name="Goeker M."/>
        </authorList>
    </citation>
    <scope>NUCLEOTIDE SEQUENCE [LARGE SCALE GENOMIC DNA]</scope>
    <source>
        <strain evidence="3 4">DSM 29481</strain>
    </source>
</reference>
<feature type="signal peptide" evidence="1">
    <location>
        <begin position="1"/>
        <end position="21"/>
    </location>
</feature>
<accession>A0A4R3TMF2</accession>
<dbReference type="EMBL" id="SMBP01000001">
    <property type="protein sequence ID" value="TCU63600.1"/>
    <property type="molecule type" value="Genomic_DNA"/>
</dbReference>
<dbReference type="RefSeq" id="WP_008978306.1">
    <property type="nucleotide sequence ID" value="NZ_DBGDHU010000010.1"/>
</dbReference>
<dbReference type="InterPro" id="IPR038765">
    <property type="entry name" value="Papain-like_cys_pep_sf"/>
</dbReference>
<dbReference type="PANTHER" id="PTHR46333">
    <property type="entry name" value="CYTOKINESIS PROTEIN 3"/>
    <property type="match status" value="1"/>
</dbReference>
<keyword evidence="4" id="KW-1185">Reference proteome</keyword>
<evidence type="ECO:0000313" key="4">
    <source>
        <dbReference type="Proteomes" id="UP000295773"/>
    </source>
</evidence>